<keyword evidence="2" id="KW-1185">Reference proteome</keyword>
<evidence type="ECO:0000313" key="1">
    <source>
        <dbReference type="EMBL" id="TQD86707.1"/>
    </source>
</evidence>
<name>A0A540LJQ9_MALBA</name>
<proteinExistence type="predicted"/>
<evidence type="ECO:0000313" key="2">
    <source>
        <dbReference type="Proteomes" id="UP000315295"/>
    </source>
</evidence>
<accession>A0A540LJQ9</accession>
<sequence length="79" mass="8783">MLKVIFYELSISGFHFSVILRTKSKVLAAHLLGMPAGRATEQGVKIWPVLRRNCALNPSSKYVGKKLPNLFSIHAEMDG</sequence>
<protein>
    <submittedName>
        <fullName evidence="1">Uncharacterized protein</fullName>
    </submittedName>
</protein>
<dbReference type="Proteomes" id="UP000315295">
    <property type="component" value="Unassembled WGS sequence"/>
</dbReference>
<dbReference type="AlphaFoldDB" id="A0A540LJQ9"/>
<organism evidence="1 2">
    <name type="scientific">Malus baccata</name>
    <name type="common">Siberian crab apple</name>
    <name type="synonym">Pyrus baccata</name>
    <dbReference type="NCBI Taxonomy" id="106549"/>
    <lineage>
        <taxon>Eukaryota</taxon>
        <taxon>Viridiplantae</taxon>
        <taxon>Streptophyta</taxon>
        <taxon>Embryophyta</taxon>
        <taxon>Tracheophyta</taxon>
        <taxon>Spermatophyta</taxon>
        <taxon>Magnoliopsida</taxon>
        <taxon>eudicotyledons</taxon>
        <taxon>Gunneridae</taxon>
        <taxon>Pentapetalae</taxon>
        <taxon>rosids</taxon>
        <taxon>fabids</taxon>
        <taxon>Rosales</taxon>
        <taxon>Rosaceae</taxon>
        <taxon>Amygdaloideae</taxon>
        <taxon>Maleae</taxon>
        <taxon>Malus</taxon>
    </lineage>
</organism>
<reference evidence="1 2" key="1">
    <citation type="journal article" date="2019" name="G3 (Bethesda)">
        <title>Sequencing of a Wild Apple (Malus baccata) Genome Unravels the Differences Between Cultivated and Wild Apple Species Regarding Disease Resistance and Cold Tolerance.</title>
        <authorList>
            <person name="Chen X."/>
        </authorList>
    </citation>
    <scope>NUCLEOTIDE SEQUENCE [LARGE SCALE GENOMIC DNA]</scope>
    <source>
        <strain evidence="2">cv. Shandingzi</strain>
        <tissue evidence="1">Leaves</tissue>
    </source>
</reference>
<comment type="caution">
    <text evidence="1">The sequence shown here is derived from an EMBL/GenBank/DDBJ whole genome shotgun (WGS) entry which is preliminary data.</text>
</comment>
<gene>
    <name evidence="1" type="ORF">C1H46_027730</name>
</gene>
<dbReference type="EMBL" id="VIEB01000558">
    <property type="protein sequence ID" value="TQD86707.1"/>
    <property type="molecule type" value="Genomic_DNA"/>
</dbReference>